<dbReference type="RefSeq" id="XP_033675637.1">
    <property type="nucleotide sequence ID" value="XM_033830605.1"/>
</dbReference>
<protein>
    <submittedName>
        <fullName evidence="1">Uncharacterized protein</fullName>
    </submittedName>
</protein>
<evidence type="ECO:0000313" key="2">
    <source>
        <dbReference type="Proteomes" id="UP000800094"/>
    </source>
</evidence>
<reference evidence="1" key="1">
    <citation type="journal article" date="2020" name="Stud. Mycol.">
        <title>101 Dothideomycetes genomes: a test case for predicting lifestyles and emergence of pathogens.</title>
        <authorList>
            <person name="Haridas S."/>
            <person name="Albert R."/>
            <person name="Binder M."/>
            <person name="Bloem J."/>
            <person name="Labutti K."/>
            <person name="Salamov A."/>
            <person name="Andreopoulos B."/>
            <person name="Baker S."/>
            <person name="Barry K."/>
            <person name="Bills G."/>
            <person name="Bluhm B."/>
            <person name="Cannon C."/>
            <person name="Castanera R."/>
            <person name="Culley D."/>
            <person name="Daum C."/>
            <person name="Ezra D."/>
            <person name="Gonzalez J."/>
            <person name="Henrissat B."/>
            <person name="Kuo A."/>
            <person name="Liang C."/>
            <person name="Lipzen A."/>
            <person name="Lutzoni F."/>
            <person name="Magnuson J."/>
            <person name="Mondo S."/>
            <person name="Nolan M."/>
            <person name="Ohm R."/>
            <person name="Pangilinan J."/>
            <person name="Park H.-J."/>
            <person name="Ramirez L."/>
            <person name="Alfaro M."/>
            <person name="Sun H."/>
            <person name="Tritt A."/>
            <person name="Yoshinaga Y."/>
            <person name="Zwiers L.-H."/>
            <person name="Turgeon B."/>
            <person name="Goodwin S."/>
            <person name="Spatafora J."/>
            <person name="Crous P."/>
            <person name="Grigoriev I."/>
        </authorList>
    </citation>
    <scope>NUCLEOTIDE SEQUENCE</scope>
    <source>
        <strain evidence="1">CBS 122368</strain>
    </source>
</reference>
<dbReference type="GeneID" id="54583935"/>
<keyword evidence="2" id="KW-1185">Reference proteome</keyword>
<proteinExistence type="predicted"/>
<dbReference type="AlphaFoldDB" id="A0A6A6HSY1"/>
<accession>A0A6A6HSY1</accession>
<gene>
    <name evidence="1" type="ORF">BU26DRAFT_525858</name>
</gene>
<dbReference type="Proteomes" id="UP000800094">
    <property type="component" value="Unassembled WGS sequence"/>
</dbReference>
<evidence type="ECO:0000313" key="1">
    <source>
        <dbReference type="EMBL" id="KAF2240633.1"/>
    </source>
</evidence>
<name>A0A6A6HSY1_9PLEO</name>
<sequence length="128" mass="14847">MSNVEAQDAGTPTGVWVMGLFEEREIGDEYNAQLCGTTRRLRVELTIEQGDRQLELRRRGLLAAVGPRIPKEVSCFRGACRCGNGVVYYKEILSRIMYIFRLSFLVGEVDRVGSWRYRLCRRRWNVKQ</sequence>
<organism evidence="1 2">
    <name type="scientific">Trematosphaeria pertusa</name>
    <dbReference type="NCBI Taxonomy" id="390896"/>
    <lineage>
        <taxon>Eukaryota</taxon>
        <taxon>Fungi</taxon>
        <taxon>Dikarya</taxon>
        <taxon>Ascomycota</taxon>
        <taxon>Pezizomycotina</taxon>
        <taxon>Dothideomycetes</taxon>
        <taxon>Pleosporomycetidae</taxon>
        <taxon>Pleosporales</taxon>
        <taxon>Massarineae</taxon>
        <taxon>Trematosphaeriaceae</taxon>
        <taxon>Trematosphaeria</taxon>
    </lineage>
</organism>
<dbReference type="EMBL" id="ML987216">
    <property type="protein sequence ID" value="KAF2240633.1"/>
    <property type="molecule type" value="Genomic_DNA"/>
</dbReference>